<feature type="region of interest" description="Disordered" evidence="1">
    <location>
        <begin position="176"/>
        <end position="233"/>
    </location>
</feature>
<keyword evidence="2" id="KW-0472">Membrane</keyword>
<evidence type="ECO:0008006" key="5">
    <source>
        <dbReference type="Google" id="ProtNLM"/>
    </source>
</evidence>
<dbReference type="EMBL" id="CP021744">
    <property type="protein sequence ID" value="ARZ70161.1"/>
    <property type="molecule type" value="Genomic_DNA"/>
</dbReference>
<dbReference type="RefSeq" id="WP_087928161.1">
    <property type="nucleotide sequence ID" value="NZ_CP021744.1"/>
</dbReference>
<evidence type="ECO:0000313" key="3">
    <source>
        <dbReference type="EMBL" id="ARZ70161.1"/>
    </source>
</evidence>
<feature type="transmembrane region" description="Helical" evidence="2">
    <location>
        <begin position="44"/>
        <end position="65"/>
    </location>
</feature>
<name>A0A1Z2L7F8_9ACTN</name>
<feature type="transmembrane region" description="Helical" evidence="2">
    <location>
        <begin position="119"/>
        <end position="137"/>
    </location>
</feature>
<feature type="compositionally biased region" description="Low complexity" evidence="1">
    <location>
        <begin position="210"/>
        <end position="233"/>
    </location>
</feature>
<dbReference type="KEGG" id="salj:SMD11_4564"/>
<sequence length="233" mass="23905">MNRFLDHTGGVLTLVSLTATVAWGLLATDRLLLTPRARLLAQAVHRATAAGALGFLLTHIGVKVAENHAPPGALLPFSAGLRGQGGLIGLGALAACLMVLAGATGALRRVFAGKRRTAHLWRALHACAYPAWCAALLHGLKAGRTPSPWVTACYALCLAAVACALVLRLLRARRTVPEGPRPSGTPRTAGTAPSGVPAPGARTPRHGLPRARSGPPRPAAPAHAAHGATGRAR</sequence>
<reference evidence="3 4" key="1">
    <citation type="submission" date="2017-06" db="EMBL/GenBank/DDBJ databases">
        <title>Streptomyces albireticuli Genome sequencing and assembly.</title>
        <authorList>
            <person name="Wang Y."/>
            <person name="Du B."/>
            <person name="Ding Y."/>
            <person name="Liu H."/>
            <person name="Hou Q."/>
            <person name="Liu K."/>
            <person name="Yao L."/>
            <person name="Wang C."/>
        </authorList>
    </citation>
    <scope>NUCLEOTIDE SEQUENCE [LARGE SCALE GENOMIC DNA]</scope>
    <source>
        <strain evidence="3 4">MDJK11</strain>
    </source>
</reference>
<evidence type="ECO:0000313" key="4">
    <source>
        <dbReference type="Proteomes" id="UP000195755"/>
    </source>
</evidence>
<evidence type="ECO:0000256" key="2">
    <source>
        <dbReference type="SAM" id="Phobius"/>
    </source>
</evidence>
<dbReference type="OrthoDB" id="4282511at2"/>
<organism evidence="3 4">
    <name type="scientific">Streptomyces albireticuli</name>
    <dbReference type="NCBI Taxonomy" id="1940"/>
    <lineage>
        <taxon>Bacteria</taxon>
        <taxon>Bacillati</taxon>
        <taxon>Actinomycetota</taxon>
        <taxon>Actinomycetes</taxon>
        <taxon>Kitasatosporales</taxon>
        <taxon>Streptomycetaceae</taxon>
        <taxon>Streptomyces</taxon>
    </lineage>
</organism>
<protein>
    <recommendedName>
        <fullName evidence="5">Ferric oxidoreductase domain-containing protein</fullName>
    </recommendedName>
</protein>
<evidence type="ECO:0000256" key="1">
    <source>
        <dbReference type="SAM" id="MobiDB-lite"/>
    </source>
</evidence>
<gene>
    <name evidence="3" type="ORF">SMD11_4564</name>
</gene>
<feature type="transmembrane region" description="Helical" evidence="2">
    <location>
        <begin position="85"/>
        <end position="107"/>
    </location>
</feature>
<feature type="transmembrane region" description="Helical" evidence="2">
    <location>
        <begin position="149"/>
        <end position="170"/>
    </location>
</feature>
<accession>A0A1Z2L7F8</accession>
<keyword evidence="2" id="KW-0812">Transmembrane</keyword>
<feature type="transmembrane region" description="Helical" evidence="2">
    <location>
        <begin position="12"/>
        <end position="32"/>
    </location>
</feature>
<proteinExistence type="predicted"/>
<dbReference type="Proteomes" id="UP000195755">
    <property type="component" value="Chromosome"/>
</dbReference>
<keyword evidence="2" id="KW-1133">Transmembrane helix</keyword>
<dbReference type="AlphaFoldDB" id="A0A1Z2L7F8"/>